<accession>A0ACC0A7E8</accession>
<evidence type="ECO:0000313" key="2">
    <source>
        <dbReference type="Proteomes" id="UP001060085"/>
    </source>
</evidence>
<reference evidence="2" key="1">
    <citation type="journal article" date="2023" name="Nat. Plants">
        <title>Single-cell RNA sequencing provides a high-resolution roadmap for understanding the multicellular compartmentation of specialized metabolism.</title>
        <authorList>
            <person name="Sun S."/>
            <person name="Shen X."/>
            <person name="Li Y."/>
            <person name="Li Y."/>
            <person name="Wang S."/>
            <person name="Li R."/>
            <person name="Zhang H."/>
            <person name="Shen G."/>
            <person name="Guo B."/>
            <person name="Wei J."/>
            <person name="Xu J."/>
            <person name="St-Pierre B."/>
            <person name="Chen S."/>
            <person name="Sun C."/>
        </authorList>
    </citation>
    <scope>NUCLEOTIDE SEQUENCE [LARGE SCALE GENOMIC DNA]</scope>
</reference>
<dbReference type="EMBL" id="CM044706">
    <property type="protein sequence ID" value="KAI5656815.1"/>
    <property type="molecule type" value="Genomic_DNA"/>
</dbReference>
<name>A0ACC0A7E8_CATRO</name>
<gene>
    <name evidence="1" type="ORF">M9H77_25608</name>
</gene>
<comment type="caution">
    <text evidence="1">The sequence shown here is derived from an EMBL/GenBank/DDBJ whole genome shotgun (WGS) entry which is preliminary data.</text>
</comment>
<sequence>MYRQTLYSLSNITSKLPEKMGAIAPVEVGTRGTIGSLLKKEIEYFTRLEIDCIGSSSQRKNVQVEFPSTSANSWPNFRFLNMTYWKRKKRRGSSNSTTGIRPAGICSMVEVEDSHEIPGFSYRNLRVDSKEFDISSEDF</sequence>
<proteinExistence type="predicted"/>
<protein>
    <submittedName>
        <fullName evidence="1">Uncharacterized protein</fullName>
    </submittedName>
</protein>
<keyword evidence="2" id="KW-1185">Reference proteome</keyword>
<evidence type="ECO:0000313" key="1">
    <source>
        <dbReference type="EMBL" id="KAI5656815.1"/>
    </source>
</evidence>
<dbReference type="Proteomes" id="UP001060085">
    <property type="component" value="Linkage Group LG06"/>
</dbReference>
<organism evidence="1 2">
    <name type="scientific">Catharanthus roseus</name>
    <name type="common">Madagascar periwinkle</name>
    <name type="synonym">Vinca rosea</name>
    <dbReference type="NCBI Taxonomy" id="4058"/>
    <lineage>
        <taxon>Eukaryota</taxon>
        <taxon>Viridiplantae</taxon>
        <taxon>Streptophyta</taxon>
        <taxon>Embryophyta</taxon>
        <taxon>Tracheophyta</taxon>
        <taxon>Spermatophyta</taxon>
        <taxon>Magnoliopsida</taxon>
        <taxon>eudicotyledons</taxon>
        <taxon>Gunneridae</taxon>
        <taxon>Pentapetalae</taxon>
        <taxon>asterids</taxon>
        <taxon>lamiids</taxon>
        <taxon>Gentianales</taxon>
        <taxon>Apocynaceae</taxon>
        <taxon>Rauvolfioideae</taxon>
        <taxon>Vinceae</taxon>
        <taxon>Catharanthinae</taxon>
        <taxon>Catharanthus</taxon>
    </lineage>
</organism>